<dbReference type="GeneID" id="63674835"/>
<feature type="region of interest" description="Disordered" evidence="1">
    <location>
        <begin position="515"/>
        <end position="546"/>
    </location>
</feature>
<dbReference type="Pfam" id="PF12051">
    <property type="entry name" value="DUF3533"/>
    <property type="match status" value="1"/>
</dbReference>
<dbReference type="PANTHER" id="PTHR34814">
    <property type="entry name" value="NITROSOGUANIDINE RESISTANCE PROTEIN SNG1"/>
    <property type="match status" value="1"/>
</dbReference>
<dbReference type="InterPro" id="IPR022703">
    <property type="entry name" value="DUF3533"/>
</dbReference>
<accession>A0A0C2EX52</accession>
<feature type="domain" description="DUF3533" evidence="3">
    <location>
        <begin position="33"/>
        <end position="400"/>
    </location>
</feature>
<evidence type="ECO:0000256" key="1">
    <source>
        <dbReference type="SAM" id="MobiDB-lite"/>
    </source>
</evidence>
<feature type="transmembrane region" description="Helical" evidence="2">
    <location>
        <begin position="30"/>
        <end position="53"/>
    </location>
</feature>
<dbReference type="OrthoDB" id="2140105at2759"/>
<dbReference type="RefSeq" id="XP_040619154.1">
    <property type="nucleotide sequence ID" value="XM_040759914.1"/>
</dbReference>
<dbReference type="VEuPathDB" id="FungiDB:SPBR_01604"/>
<sequence length="546" mass="59471">MNRLYPKATQNRLRFGQHGFQRTHAFLRAVLTNFVLLQLLFLGLFCYIFGSLFQQTQHTHNLTILFVDYDQGAIGRAVRTAYASLASDSFPTLVEQPPSAYPAPAADVGAAVCATDYWAALYVAAGASARLQAALRDSNSTAAQNYNATDALFYTWDEARYPTVGDPAVAGSLQTLADDARGAYVAADNGSLVPWPLGSPAAAAVLVNPWTLTATDLQPTPQGSRAIYNTLVIILILIQEFFYLGTINGLYASFHIYSRIHPARVIAVRTGNSLAYTCVGALCTVGAIWAFRAGWPVGGAQFAESWMALWLFAHLNFLTLDVFTVWLPLPYVPMALITWVVVNVTSILLPFELSPAFYRVGYALPAHNVYQVLLDVWSLGCNRSQLHIALPVLFAWEVASLVLSALGVYRRSHYAALADEAQARELRERVDAALALKETLAEEAATAAAADNEEAVATGPSQAAVRAPDAASRTVTRRDSQALRREVTQAISRENQQIQREQHLAGQLCRFGPSFDLAFGPGADDSRRSSDIDEGDEGPEPVEDRP</sequence>
<reference evidence="4 5" key="1">
    <citation type="journal article" date="2014" name="BMC Genomics">
        <title>Comparative genomics of the major fungal agents of human and animal Sporotrichosis: Sporothrix schenckii and Sporothrix brasiliensis.</title>
        <authorList>
            <person name="Teixeira M.M."/>
            <person name="de Almeida L.G."/>
            <person name="Kubitschek-Barreira P."/>
            <person name="Alves F.L."/>
            <person name="Kioshima E.S."/>
            <person name="Abadio A.K."/>
            <person name="Fernandes L."/>
            <person name="Derengowski L.S."/>
            <person name="Ferreira K.S."/>
            <person name="Souza R.C."/>
            <person name="Ruiz J.C."/>
            <person name="de Andrade N.C."/>
            <person name="Paes H.C."/>
            <person name="Nicola A.M."/>
            <person name="Albuquerque P."/>
            <person name="Gerber A.L."/>
            <person name="Martins V.P."/>
            <person name="Peconick L.D."/>
            <person name="Neto A.V."/>
            <person name="Chaucanez C.B."/>
            <person name="Silva P.A."/>
            <person name="Cunha O.L."/>
            <person name="de Oliveira F.F."/>
            <person name="dos Santos T.C."/>
            <person name="Barros A.L."/>
            <person name="Soares M.A."/>
            <person name="de Oliveira L.M."/>
            <person name="Marini M.M."/>
            <person name="Villalobos-Duno H."/>
            <person name="Cunha M.M."/>
            <person name="de Hoog S."/>
            <person name="da Silveira J.F."/>
            <person name="Henrissat B."/>
            <person name="Nino-Vega G.A."/>
            <person name="Cisalpino P.S."/>
            <person name="Mora-Montes H.M."/>
            <person name="Almeida S.R."/>
            <person name="Stajich J.E."/>
            <person name="Lopes-Bezerra L.M."/>
            <person name="Vasconcelos A.T."/>
            <person name="Felipe M.S."/>
        </authorList>
    </citation>
    <scope>NUCLEOTIDE SEQUENCE [LARGE SCALE GENOMIC DNA]</scope>
    <source>
        <strain evidence="4 5">5110</strain>
    </source>
</reference>
<dbReference type="HOGENOM" id="CLU_035734_0_0_1"/>
<dbReference type="GO" id="GO:0016020">
    <property type="term" value="C:membrane"/>
    <property type="evidence" value="ECO:0007669"/>
    <property type="project" value="TreeGrafter"/>
</dbReference>
<keyword evidence="2" id="KW-0812">Transmembrane</keyword>
<gene>
    <name evidence="4" type="ORF">SPBR_01604</name>
</gene>
<evidence type="ECO:0000313" key="5">
    <source>
        <dbReference type="Proteomes" id="UP000031575"/>
    </source>
</evidence>
<keyword evidence="2" id="KW-1133">Transmembrane helix</keyword>
<feature type="transmembrane region" description="Helical" evidence="2">
    <location>
        <begin position="226"/>
        <end position="252"/>
    </location>
</feature>
<feature type="compositionally biased region" description="Acidic residues" evidence="1">
    <location>
        <begin position="532"/>
        <end position="546"/>
    </location>
</feature>
<comment type="caution">
    <text evidence="4">The sequence shown here is derived from an EMBL/GenBank/DDBJ whole genome shotgun (WGS) entry which is preliminary data.</text>
</comment>
<protein>
    <recommendedName>
        <fullName evidence="3">DUF3533 domain-containing protein</fullName>
    </recommendedName>
</protein>
<proteinExistence type="predicted"/>
<evidence type="ECO:0000259" key="3">
    <source>
        <dbReference type="Pfam" id="PF12051"/>
    </source>
</evidence>
<dbReference type="InterPro" id="IPR053001">
    <property type="entry name" value="MNNG_permease-like"/>
</dbReference>
<keyword evidence="5" id="KW-1185">Reference proteome</keyword>
<evidence type="ECO:0000313" key="4">
    <source>
        <dbReference type="EMBL" id="KIH91144.1"/>
    </source>
</evidence>
<name>A0A0C2EX52_9PEZI</name>
<feature type="transmembrane region" description="Helical" evidence="2">
    <location>
        <begin position="388"/>
        <end position="409"/>
    </location>
</feature>
<keyword evidence="2" id="KW-0472">Membrane</keyword>
<feature type="transmembrane region" description="Helical" evidence="2">
    <location>
        <begin position="336"/>
        <end position="358"/>
    </location>
</feature>
<dbReference type="AlphaFoldDB" id="A0A0C2EX52"/>
<dbReference type="EMBL" id="AWTV01000007">
    <property type="protein sequence ID" value="KIH91144.1"/>
    <property type="molecule type" value="Genomic_DNA"/>
</dbReference>
<dbReference type="Proteomes" id="UP000031575">
    <property type="component" value="Unassembled WGS sequence"/>
</dbReference>
<dbReference type="PANTHER" id="PTHR34814:SF2">
    <property type="entry name" value="DUF3533 DOMAIN-CONTAINING PROTEIN"/>
    <property type="match status" value="1"/>
</dbReference>
<feature type="transmembrane region" description="Helical" evidence="2">
    <location>
        <begin position="273"/>
        <end position="295"/>
    </location>
</feature>
<organism evidence="4 5">
    <name type="scientific">Sporothrix brasiliensis 5110</name>
    <dbReference type="NCBI Taxonomy" id="1398154"/>
    <lineage>
        <taxon>Eukaryota</taxon>
        <taxon>Fungi</taxon>
        <taxon>Dikarya</taxon>
        <taxon>Ascomycota</taxon>
        <taxon>Pezizomycotina</taxon>
        <taxon>Sordariomycetes</taxon>
        <taxon>Sordariomycetidae</taxon>
        <taxon>Ophiostomatales</taxon>
        <taxon>Ophiostomataceae</taxon>
        <taxon>Sporothrix</taxon>
    </lineage>
</organism>
<feature type="region of interest" description="Disordered" evidence="1">
    <location>
        <begin position="451"/>
        <end position="482"/>
    </location>
</feature>
<feature type="transmembrane region" description="Helical" evidence="2">
    <location>
        <begin position="307"/>
        <end position="329"/>
    </location>
</feature>
<evidence type="ECO:0000256" key="2">
    <source>
        <dbReference type="SAM" id="Phobius"/>
    </source>
</evidence>